<dbReference type="SUPFAM" id="SSF51905">
    <property type="entry name" value="FAD/NAD(P)-binding domain"/>
    <property type="match status" value="1"/>
</dbReference>
<gene>
    <name evidence="1" type="ORF">Clacol_006965</name>
</gene>
<dbReference type="AlphaFoldDB" id="A0AAV5ADM5"/>
<reference evidence="1" key="1">
    <citation type="submission" date="2021-10" db="EMBL/GenBank/DDBJ databases">
        <title>De novo Genome Assembly of Clathrus columnatus (Basidiomycota, Fungi) Using Illumina and Nanopore Sequence Data.</title>
        <authorList>
            <person name="Ogiso-Tanaka E."/>
            <person name="Itagaki H."/>
            <person name="Hosoya T."/>
            <person name="Hosaka K."/>
        </authorList>
    </citation>
    <scope>NUCLEOTIDE SEQUENCE</scope>
    <source>
        <strain evidence="1">MO-923</strain>
    </source>
</reference>
<comment type="caution">
    <text evidence="1">The sequence shown here is derived from an EMBL/GenBank/DDBJ whole genome shotgun (WGS) entry which is preliminary data.</text>
</comment>
<keyword evidence="2" id="KW-1185">Reference proteome</keyword>
<evidence type="ECO:0000313" key="2">
    <source>
        <dbReference type="Proteomes" id="UP001050691"/>
    </source>
</evidence>
<evidence type="ECO:0000313" key="1">
    <source>
        <dbReference type="EMBL" id="GJJ12721.1"/>
    </source>
</evidence>
<accession>A0AAV5ADM5</accession>
<dbReference type="InterPro" id="IPR036188">
    <property type="entry name" value="FAD/NAD-bd_sf"/>
</dbReference>
<organism evidence="1 2">
    <name type="scientific">Clathrus columnatus</name>
    <dbReference type="NCBI Taxonomy" id="1419009"/>
    <lineage>
        <taxon>Eukaryota</taxon>
        <taxon>Fungi</taxon>
        <taxon>Dikarya</taxon>
        <taxon>Basidiomycota</taxon>
        <taxon>Agaricomycotina</taxon>
        <taxon>Agaricomycetes</taxon>
        <taxon>Phallomycetidae</taxon>
        <taxon>Phallales</taxon>
        <taxon>Clathraceae</taxon>
        <taxon>Clathrus</taxon>
    </lineage>
</organism>
<name>A0AAV5ADM5_9AGAM</name>
<dbReference type="Proteomes" id="UP001050691">
    <property type="component" value="Unassembled WGS sequence"/>
</dbReference>
<sequence length="474" mass="53512">MVESEEWVTSPDSYNTSKPKEEILKQKRSHVSQYRATHMQLPLLIATLLKWFPNLGEESEKLGGRLVPHLQPMPVFSGKPLIIPSYPPGQVPMTVSMRRPVFETLVRRLIMNSCKNVRYFPGTVVGLMKDSPNSNAVTGVQIHTSAKGDIVLSATLVVDCTGSAFAGLRWLKELATSEENNKALEQLDNLRVTYNPRQSYHTCEFDISDELDKQLEEHGYPYWRSSNSQCAILPDPTLDNRTLGFMRRDKNTLEILVGGWAVTEEISNIDDLKAYFSSLKLHIPLPEWTHKTLDLLQERGAPMRIEKARLGISAYVQYHLYDYMPSNFIALGDSVMTLNPIKGIGTSKACVGALILSGLLDKCEPSATDRLPDDFSKNFWKRHAAIIDPNWTSYKTDDYAYKGTTPSKGDDPKTFNKLEKKFGGWLLELGLKEGYNDVAVTAIFVQNYLAPPTDLFSPKVLWKIIRYKLFDTPA</sequence>
<protein>
    <submittedName>
        <fullName evidence="1">Uncharacterized protein</fullName>
    </submittedName>
</protein>
<proteinExistence type="predicted"/>
<dbReference type="EMBL" id="BPWL01000007">
    <property type="protein sequence ID" value="GJJ12721.1"/>
    <property type="molecule type" value="Genomic_DNA"/>
</dbReference>